<name>A0A017THD6_9BACT</name>
<dbReference type="SUPFAM" id="SSF52009">
    <property type="entry name" value="Phosphohistidine domain"/>
    <property type="match status" value="1"/>
</dbReference>
<dbReference type="eggNOG" id="COG3848">
    <property type="taxonomic scope" value="Bacteria"/>
</dbReference>
<evidence type="ECO:0000313" key="3">
    <source>
        <dbReference type="Proteomes" id="UP000019678"/>
    </source>
</evidence>
<dbReference type="Proteomes" id="UP000019678">
    <property type="component" value="Unassembled WGS sequence"/>
</dbReference>
<dbReference type="PANTHER" id="PTHR43615">
    <property type="entry name" value="PHOSPHOENOLPYRUVATE SYNTHASE-RELATED"/>
    <property type="match status" value="1"/>
</dbReference>
<dbReference type="Gene3D" id="3.50.30.10">
    <property type="entry name" value="Phosphohistidine domain"/>
    <property type="match status" value="1"/>
</dbReference>
<dbReference type="EMBL" id="ASRX01000002">
    <property type="protein sequence ID" value="EYF08683.1"/>
    <property type="molecule type" value="Genomic_DNA"/>
</dbReference>
<dbReference type="AlphaFoldDB" id="A0A017THD6"/>
<comment type="caution">
    <text evidence="2">The sequence shown here is derived from an EMBL/GenBank/DDBJ whole genome shotgun (WGS) entry which is preliminary data.</text>
</comment>
<evidence type="ECO:0000313" key="2">
    <source>
        <dbReference type="EMBL" id="EYF08683.1"/>
    </source>
</evidence>
<gene>
    <name evidence="2" type="ORF">CAP_2544</name>
</gene>
<sequence length="581" mass="63422">MKTSSGAMFAGVEFRAPGPGSWELETSHLARPMSTFVEPVTFRALQRGMDEGAERYGLKMPMRMAVVNRFTYVQRVTPSWPAWLGGTPPRSLMWLVTRLHPALREDAARCAQAFDSRLWRADLERWDQIDRPRCMALHRALIAEDIEALDTEGLCAHLARAEAHLAEMVVIHHRYNMACILPVGEYVASVQEWTGASSGEVMEILRGSTPIAKGVAAAELGVLAAALRESGEGRAALVKRGDARAVLDALQAMAGPIGDATRAYLDVVRFRSLGYDVTDRMFGELPEMLVGAIRAVVDGDTRETRLEGLAEKREALRARVPFGLRGQFDALLEEARLVNRLRDERGLFADSMGTGLARRALLEAGRRLVAAGKLENAEQAAELKLPEVQGLLRGRSAPSIEEIQRRWTWRTTTRIEDAPRWLNAPPGPTPPIDVLPAPLRRGARAMSVIQTEMLTEPEVAERAETEPARVVSGLAINTGVYEGTARVVLDAADFDRIQRGDVLVTRSTSAYFNVVLPLLGALVTDRGGQLSHAAIVAREYGIPGIVGTKEATAVIPDGALVRVDGTTGEVSLLSERSQVQP</sequence>
<evidence type="ECO:0000259" key="1">
    <source>
        <dbReference type="Pfam" id="PF00391"/>
    </source>
</evidence>
<dbReference type="GO" id="GO:0016772">
    <property type="term" value="F:transferase activity, transferring phosphorus-containing groups"/>
    <property type="evidence" value="ECO:0007669"/>
    <property type="project" value="InterPro"/>
</dbReference>
<dbReference type="InterPro" id="IPR036637">
    <property type="entry name" value="Phosphohistidine_dom_sf"/>
</dbReference>
<dbReference type="InterPro" id="IPR051549">
    <property type="entry name" value="PEP_Utilizing_Enz"/>
</dbReference>
<dbReference type="PANTHER" id="PTHR43615:SF1">
    <property type="entry name" value="PPDK_N DOMAIN-CONTAINING PROTEIN"/>
    <property type="match status" value="1"/>
</dbReference>
<dbReference type="Pfam" id="PF00391">
    <property type="entry name" value="PEP-utilizers"/>
    <property type="match status" value="1"/>
</dbReference>
<reference evidence="2 3" key="1">
    <citation type="submission" date="2013-05" db="EMBL/GenBank/DDBJ databases">
        <title>Genome assembly of Chondromyces apiculatus DSM 436.</title>
        <authorList>
            <person name="Sharma G."/>
            <person name="Khatri I."/>
            <person name="Kaur C."/>
            <person name="Mayilraj S."/>
            <person name="Subramanian S."/>
        </authorList>
    </citation>
    <scope>NUCLEOTIDE SEQUENCE [LARGE SCALE GENOMIC DNA]</scope>
    <source>
        <strain evidence="2 3">DSM 436</strain>
    </source>
</reference>
<feature type="domain" description="PEP-utilising enzyme mobile" evidence="1">
    <location>
        <begin position="497"/>
        <end position="568"/>
    </location>
</feature>
<accession>A0A017THD6</accession>
<organism evidence="2 3">
    <name type="scientific">Chondromyces apiculatus DSM 436</name>
    <dbReference type="NCBI Taxonomy" id="1192034"/>
    <lineage>
        <taxon>Bacteria</taxon>
        <taxon>Pseudomonadati</taxon>
        <taxon>Myxococcota</taxon>
        <taxon>Polyangia</taxon>
        <taxon>Polyangiales</taxon>
        <taxon>Polyangiaceae</taxon>
        <taxon>Chondromyces</taxon>
    </lineage>
</organism>
<dbReference type="InterPro" id="IPR008279">
    <property type="entry name" value="PEP-util_enz_mobile_dom"/>
</dbReference>
<keyword evidence="3" id="KW-1185">Reference proteome</keyword>
<proteinExistence type="predicted"/>
<dbReference type="STRING" id="1192034.CAP_2544"/>
<dbReference type="OrthoDB" id="9765468at2"/>
<dbReference type="RefSeq" id="WP_044234864.1">
    <property type="nucleotide sequence ID" value="NZ_ASRX01000002.1"/>
</dbReference>
<protein>
    <recommendedName>
        <fullName evidence="1">PEP-utilising enzyme mobile domain-containing protein</fullName>
    </recommendedName>
</protein>